<comment type="caution">
    <text evidence="4">The sequence shown here is derived from an EMBL/GenBank/DDBJ whole genome shotgun (WGS) entry which is preliminary data.</text>
</comment>
<dbReference type="InterPro" id="IPR003593">
    <property type="entry name" value="AAA+_ATPase"/>
</dbReference>
<feature type="domain" description="ABC transporter" evidence="3">
    <location>
        <begin position="263"/>
        <end position="487"/>
    </location>
</feature>
<evidence type="ECO:0000313" key="4">
    <source>
        <dbReference type="EMBL" id="MVN89512.1"/>
    </source>
</evidence>
<dbReference type="SMART" id="SM00382">
    <property type="entry name" value="AAA"/>
    <property type="match status" value="2"/>
</dbReference>
<dbReference type="PROSITE" id="PS50893">
    <property type="entry name" value="ABC_TRANSPORTER_2"/>
    <property type="match status" value="2"/>
</dbReference>
<dbReference type="Pfam" id="PF00005">
    <property type="entry name" value="ABC_tran"/>
    <property type="match status" value="2"/>
</dbReference>
<dbReference type="GO" id="GO:0005524">
    <property type="term" value="F:ATP binding"/>
    <property type="evidence" value="ECO:0007669"/>
    <property type="project" value="UniProtKB-KW"/>
</dbReference>
<dbReference type="Proteomes" id="UP000434850">
    <property type="component" value="Unassembled WGS sequence"/>
</dbReference>
<name>A0A6I4I306_9SPHI</name>
<evidence type="ECO:0000313" key="5">
    <source>
        <dbReference type="Proteomes" id="UP000434850"/>
    </source>
</evidence>
<dbReference type="RefSeq" id="WP_157539315.1">
    <property type="nucleotide sequence ID" value="NZ_WQLA01000001.1"/>
</dbReference>
<dbReference type="GO" id="GO:0016887">
    <property type="term" value="F:ATP hydrolysis activity"/>
    <property type="evidence" value="ECO:0007669"/>
    <property type="project" value="InterPro"/>
</dbReference>
<proteinExistence type="predicted"/>
<dbReference type="PANTHER" id="PTHR43514:SF4">
    <property type="entry name" value="ABC TRANSPORTER I FAMILY MEMBER 10"/>
    <property type="match status" value="1"/>
</dbReference>
<keyword evidence="1" id="KW-0547">Nucleotide-binding</keyword>
<evidence type="ECO:0000259" key="3">
    <source>
        <dbReference type="PROSITE" id="PS50893"/>
    </source>
</evidence>
<sequence length="487" mass="54263">MHIISVQNITVKYLQHVLLQNLSITIEEGQHWLITGQSGSGKTVILNVLAGLMKPFAGVIALKEGLGSKNITLVTSRHHFKDKTNTSTNMYYQQRYNSSDADQALTVAQHLESKQPDNIENGYWTIDKVTDLLSLQPLLSKELIKLSNGETKRLRLAAALLSQPQVLLLDDPLSGLDQQTQSRFNTILGALTDSGITVIMSGSGHEIPDVITHVAVLKAGTIVNSLPAHEYSPSKEYQDNNPDITALSSLVKEFPLSQHNWIVNMNYVHVKYDEHVILNNINWQVKPGDHWALFGHNGAGKSTLLSLINGDNPQAYANNIILFDKKRGTGESIWDIKKKTGFVSPELYQYFPTDQTALQVIESGYYDTQGLFRPSSASKRNKAMEWLEALHIEQYATQLLKHIPASAQRLCLLARALIKMPDLLILDEPCQGLDKQQRIHFNQLIDVIMANTGTTLIYVTHYANELPTCINKILALKNGEIVDAAMV</sequence>
<dbReference type="OrthoDB" id="9789994at2"/>
<protein>
    <submittedName>
        <fullName evidence="4">ATP-binding cassette domain-containing protein</fullName>
    </submittedName>
</protein>
<dbReference type="InterPro" id="IPR050334">
    <property type="entry name" value="Molybdenum_import_ModC"/>
</dbReference>
<dbReference type="EMBL" id="WQLA01000001">
    <property type="protein sequence ID" value="MVN89512.1"/>
    <property type="molecule type" value="Genomic_DNA"/>
</dbReference>
<evidence type="ECO:0000256" key="1">
    <source>
        <dbReference type="ARBA" id="ARBA00022741"/>
    </source>
</evidence>
<reference evidence="4 5" key="1">
    <citation type="submission" date="2019-12" db="EMBL/GenBank/DDBJ databases">
        <title>Mucilaginibacter sp. HME9299 genome sequencing and assembly.</title>
        <authorList>
            <person name="Kang H."/>
            <person name="Kim H."/>
            <person name="Joh K."/>
        </authorList>
    </citation>
    <scope>NUCLEOTIDE SEQUENCE [LARGE SCALE GENOMIC DNA]</scope>
    <source>
        <strain evidence="4 5">HME9299</strain>
    </source>
</reference>
<evidence type="ECO:0000256" key="2">
    <source>
        <dbReference type="ARBA" id="ARBA00022840"/>
    </source>
</evidence>
<dbReference type="Gene3D" id="3.40.50.300">
    <property type="entry name" value="P-loop containing nucleotide triphosphate hydrolases"/>
    <property type="match status" value="2"/>
</dbReference>
<dbReference type="SUPFAM" id="SSF52540">
    <property type="entry name" value="P-loop containing nucleoside triphosphate hydrolases"/>
    <property type="match status" value="2"/>
</dbReference>
<organism evidence="4 5">
    <name type="scientific">Mucilaginibacter aquatilis</name>
    <dbReference type="NCBI Taxonomy" id="1517760"/>
    <lineage>
        <taxon>Bacteria</taxon>
        <taxon>Pseudomonadati</taxon>
        <taxon>Bacteroidota</taxon>
        <taxon>Sphingobacteriia</taxon>
        <taxon>Sphingobacteriales</taxon>
        <taxon>Sphingobacteriaceae</taxon>
        <taxon>Mucilaginibacter</taxon>
    </lineage>
</organism>
<dbReference type="InterPro" id="IPR027417">
    <property type="entry name" value="P-loop_NTPase"/>
</dbReference>
<accession>A0A6I4I306</accession>
<keyword evidence="5" id="KW-1185">Reference proteome</keyword>
<feature type="domain" description="ABC transporter" evidence="3">
    <location>
        <begin position="4"/>
        <end position="244"/>
    </location>
</feature>
<gene>
    <name evidence="4" type="ORF">GO816_00065</name>
</gene>
<dbReference type="PANTHER" id="PTHR43514">
    <property type="entry name" value="ABC TRANSPORTER I FAMILY MEMBER 10"/>
    <property type="match status" value="1"/>
</dbReference>
<dbReference type="InterPro" id="IPR003439">
    <property type="entry name" value="ABC_transporter-like_ATP-bd"/>
</dbReference>
<keyword evidence="2 4" id="KW-0067">ATP-binding</keyword>
<dbReference type="AlphaFoldDB" id="A0A6I4I306"/>